<evidence type="ECO:0000256" key="2">
    <source>
        <dbReference type="ARBA" id="ARBA00022490"/>
    </source>
</evidence>
<dbReference type="STRING" id="768671.ThimaDRAFT_2422"/>
<feature type="region of interest" description="Disordered" evidence="5">
    <location>
        <begin position="1"/>
        <end position="27"/>
    </location>
</feature>
<comment type="subcellular location">
    <subcellularLocation>
        <location evidence="4">Cytoplasm</location>
    </subcellularLocation>
    <subcellularLocation>
        <location evidence="4">Cell membrane</location>
        <topology evidence="4">Peripheral membrane protein</topology>
        <orientation evidence="4">Cytoplasmic side</orientation>
    </subcellularLocation>
</comment>
<dbReference type="Pfam" id="PF04356">
    <property type="entry name" value="DUF489"/>
    <property type="match status" value="1"/>
</dbReference>
<dbReference type="AlphaFoldDB" id="F9UBX0"/>
<protein>
    <recommendedName>
        <fullName evidence="4">High frequency lysogenization protein HflD homolog</fullName>
    </recommendedName>
</protein>
<proteinExistence type="inferred from homology"/>
<dbReference type="NCBIfam" id="NF001246">
    <property type="entry name" value="PRK00218.1-2"/>
    <property type="match status" value="1"/>
</dbReference>
<dbReference type="Proteomes" id="UP000005459">
    <property type="component" value="Unassembled WGS sequence"/>
</dbReference>
<keyword evidence="7" id="KW-1185">Reference proteome</keyword>
<name>F9UBX0_9GAMM</name>
<evidence type="ECO:0000313" key="7">
    <source>
        <dbReference type="Proteomes" id="UP000005459"/>
    </source>
</evidence>
<evidence type="ECO:0000256" key="3">
    <source>
        <dbReference type="ARBA" id="ARBA00023136"/>
    </source>
</evidence>
<dbReference type="PANTHER" id="PTHR38100">
    <property type="entry name" value="HIGH FREQUENCY LYSOGENIZATION PROTEIN HFLD"/>
    <property type="match status" value="1"/>
</dbReference>
<comment type="similarity">
    <text evidence="4">Belongs to the HflD family.</text>
</comment>
<reference evidence="6 7" key="1">
    <citation type="submission" date="2011-06" db="EMBL/GenBank/DDBJ databases">
        <title>The draft genome of Thiocapsa marina 5811.</title>
        <authorList>
            <consortium name="US DOE Joint Genome Institute (JGI-PGF)"/>
            <person name="Lucas S."/>
            <person name="Han J."/>
            <person name="Cheng J.-F."/>
            <person name="Goodwin L."/>
            <person name="Pitluck S."/>
            <person name="Peters L."/>
            <person name="Land M.L."/>
            <person name="Hauser L."/>
            <person name="Vogl K."/>
            <person name="Liu Z."/>
            <person name="Imhoff J."/>
            <person name="Thiel V."/>
            <person name="Frigaard N.-U."/>
            <person name="Bryant D."/>
            <person name="Woyke T.J."/>
        </authorList>
    </citation>
    <scope>NUCLEOTIDE SEQUENCE [LARGE SCALE GENOMIC DNA]</scope>
    <source>
        <strain evidence="6 7">5811</strain>
    </source>
</reference>
<dbReference type="GO" id="GO:0005737">
    <property type="term" value="C:cytoplasm"/>
    <property type="evidence" value="ECO:0007669"/>
    <property type="project" value="UniProtKB-SubCell"/>
</dbReference>
<dbReference type="SUPFAM" id="SSF101322">
    <property type="entry name" value="YcfC-like"/>
    <property type="match status" value="1"/>
</dbReference>
<evidence type="ECO:0000256" key="5">
    <source>
        <dbReference type="SAM" id="MobiDB-lite"/>
    </source>
</evidence>
<organism evidence="6 7">
    <name type="scientific">Thiocapsa marina 5811</name>
    <dbReference type="NCBI Taxonomy" id="768671"/>
    <lineage>
        <taxon>Bacteria</taxon>
        <taxon>Pseudomonadati</taxon>
        <taxon>Pseudomonadota</taxon>
        <taxon>Gammaproteobacteria</taxon>
        <taxon>Chromatiales</taxon>
        <taxon>Chromatiaceae</taxon>
        <taxon>Thiocapsa</taxon>
    </lineage>
</organism>
<feature type="compositionally biased region" description="Polar residues" evidence="5">
    <location>
        <begin position="16"/>
        <end position="27"/>
    </location>
</feature>
<sequence>MALSRLENRQLAQVPGSGSNAPQVPQEITSRMPHDNLDRLIALAGIYQAVNCVMRVARSGSADTDAMEPCIYSLLQVNAEDVSAVFGEPGRVANGARQIIAQLTGKPERNLELTRYVVLLMKLERALAARPELLARIGEGIEAAQAKQEHFALLHPNMLAHLAAIYSDTVSTLEPRIIVRGDPLHLQNPDNQNRVRALLLAGIRSAMLWRQVGGTRWQLLLKNKQILADARRYLDSMANRAANPNA</sequence>
<dbReference type="PATRIC" id="fig|768671.3.peg.2566"/>
<evidence type="ECO:0000256" key="1">
    <source>
        <dbReference type="ARBA" id="ARBA00022475"/>
    </source>
</evidence>
<dbReference type="HAMAP" id="MF_00695">
    <property type="entry name" value="HflD_protein"/>
    <property type="match status" value="1"/>
</dbReference>
<dbReference type="GO" id="GO:0005886">
    <property type="term" value="C:plasma membrane"/>
    <property type="evidence" value="ECO:0007669"/>
    <property type="project" value="UniProtKB-SubCell"/>
</dbReference>
<dbReference type="Gene3D" id="1.10.3890.10">
    <property type="entry name" value="HflD-like"/>
    <property type="match status" value="1"/>
</dbReference>
<accession>F9UBX0</accession>
<keyword evidence="1 4" id="KW-1003">Cell membrane</keyword>
<dbReference type="eggNOG" id="COG2915">
    <property type="taxonomic scope" value="Bacteria"/>
</dbReference>
<gene>
    <name evidence="4" type="primary">hflD</name>
    <name evidence="6" type="ORF">ThimaDRAFT_2422</name>
</gene>
<dbReference type="PANTHER" id="PTHR38100:SF1">
    <property type="entry name" value="HIGH FREQUENCY LYSOGENIZATION PROTEIN HFLD"/>
    <property type="match status" value="1"/>
</dbReference>
<keyword evidence="2 4" id="KW-0963">Cytoplasm</keyword>
<dbReference type="InterPro" id="IPR035932">
    <property type="entry name" value="HflD-like_sf"/>
</dbReference>
<dbReference type="InterPro" id="IPR007451">
    <property type="entry name" value="HflD"/>
</dbReference>
<keyword evidence="3 4" id="KW-0472">Membrane</keyword>
<dbReference type="EMBL" id="AFWV01000007">
    <property type="protein sequence ID" value="EGV18438.1"/>
    <property type="molecule type" value="Genomic_DNA"/>
</dbReference>
<evidence type="ECO:0000313" key="6">
    <source>
        <dbReference type="EMBL" id="EGV18438.1"/>
    </source>
</evidence>
<evidence type="ECO:0000256" key="4">
    <source>
        <dbReference type="HAMAP-Rule" id="MF_00695"/>
    </source>
</evidence>